<evidence type="ECO:0000313" key="2">
    <source>
        <dbReference type="Proteomes" id="UP000248329"/>
    </source>
</evidence>
<gene>
    <name evidence="1" type="ORF">C4B59_04985</name>
</gene>
<reference evidence="1" key="1">
    <citation type="submission" date="2018-01" db="EMBL/GenBank/DDBJ databases">
        <authorList>
            <person name="Krukenberg V."/>
        </authorList>
    </citation>
    <scope>NUCLEOTIDE SEQUENCE</scope>
    <source>
        <strain evidence="1">E20ANME2</strain>
    </source>
</reference>
<evidence type="ECO:0000313" key="1">
    <source>
        <dbReference type="EMBL" id="PXF61308.1"/>
    </source>
</evidence>
<organism evidence="1 2">
    <name type="scientific">Candidatus Methanogaster sp</name>
    <dbReference type="NCBI Taxonomy" id="3386292"/>
    <lineage>
        <taxon>Archaea</taxon>
        <taxon>Methanobacteriati</taxon>
        <taxon>Methanobacteriota</taxon>
        <taxon>Stenosarchaea group</taxon>
        <taxon>Methanomicrobia</taxon>
        <taxon>Methanosarcinales</taxon>
        <taxon>ANME-2 cluster</taxon>
        <taxon>Candidatus Methanogasteraceae</taxon>
        <taxon>Candidatus Methanogaster</taxon>
    </lineage>
</organism>
<proteinExistence type="predicted"/>
<dbReference type="Proteomes" id="UP000248329">
    <property type="component" value="Unassembled WGS sequence"/>
</dbReference>
<comment type="caution">
    <text evidence="1">The sequence shown here is derived from an EMBL/GenBank/DDBJ whole genome shotgun (WGS) entry which is preliminary data.</text>
</comment>
<name>A0AC61L4T5_9EURY</name>
<accession>A0AC61L4T5</accession>
<dbReference type="EMBL" id="PQXF01000006">
    <property type="protein sequence ID" value="PXF61308.1"/>
    <property type="molecule type" value="Genomic_DNA"/>
</dbReference>
<sequence length="405" mass="43196">MEDSKTGRFKEFVASVRCALLATILAVSMCSVAVAYTSDGETGAGGTEGIYVVGFTLDPTNATVYSGNSQRFIATATVLDTTTGETTDEVVSSDVSWQSTIGSIDANGHFSAKEVGTGIIKVIYGTVSAEAIVTVNHGPVDRIHITANDTELVSFSELTPSVSIPFGLKGVDRYDNEFQIPDAHWTCSDPGIGSITQTGVFMFADGVVNETGGFNRSFLADNESRVTIITASVGASTSYTVDLTLYANNQTGIRNDCVTGINILEDPLETPGARFSPKLMAVQVMAANGWDFGTVYPGTPTGWTKVTFKNIGTCDIRITPQPPIGALDTNIYKYAYLRDDRSEGDGMKMGSYSVDVPIAPIYNNFGRIVSFSSETQTTEVRLIPPGDLTSVTTDDGPIRYLLTSI</sequence>
<protein>
    <submittedName>
        <fullName evidence="1">Uncharacterized protein</fullName>
    </submittedName>
</protein>